<dbReference type="Pfam" id="PF24237">
    <property type="entry name" value="INO80E"/>
    <property type="match status" value="1"/>
</dbReference>
<sequence length="300" mass="34943">YLFIMNENEKLLLANLKPLPSPSIFFMNSSKNSSLSALSLTMQPINSTTSDAPQIQQQILPQYQIEKSTHFVNNSFSSSHYHSPKTGISNTIKLQKPIIINSSTQKVNNQSENIFQTSINNQINNQTEYLIPLNCSESKNDLIENSSLQNKLTNKLFFDSICYQMNPKKEYRELKKKFKLLVYENEYYQEELRNHQKKLLKLSKDKNFLLDRLIQYEKCLESSDDSDCSIKTTEDKSFKGKTIKKNKKYKYIEKEFYLKLNNKNILVLNSTKILQSKSKVEAINLTSDSLINNITFNFDY</sequence>
<keyword evidence="3" id="KW-1185">Reference proteome</keyword>
<keyword evidence="1" id="KW-0175">Coiled coil</keyword>
<dbReference type="GO" id="GO:0006338">
    <property type="term" value="P:chromatin remodeling"/>
    <property type="evidence" value="ECO:0007669"/>
    <property type="project" value="InterPro"/>
</dbReference>
<dbReference type="GO" id="GO:0031011">
    <property type="term" value="C:Ino80 complex"/>
    <property type="evidence" value="ECO:0007669"/>
    <property type="project" value="InterPro"/>
</dbReference>
<dbReference type="InterPro" id="IPR026678">
    <property type="entry name" value="INO80E"/>
</dbReference>
<evidence type="ECO:0000313" key="4">
    <source>
        <dbReference type="WBParaSite" id="TCONS_00010711.p1"/>
    </source>
</evidence>
<dbReference type="PANTHER" id="PTHR21812">
    <property type="entry name" value="INO80 COMPLEX SUBUNIT E"/>
    <property type="match status" value="1"/>
</dbReference>
<dbReference type="PANTHER" id="PTHR21812:SF1">
    <property type="entry name" value="INO80 COMPLEX SUBUNIT E"/>
    <property type="match status" value="1"/>
</dbReference>
<dbReference type="WBParaSite" id="TCONS_00010711.p1">
    <property type="protein sequence ID" value="TCONS_00010711.p1"/>
    <property type="gene ID" value="XLOC_004218"/>
</dbReference>
<evidence type="ECO:0000259" key="2">
    <source>
        <dbReference type="Pfam" id="PF24237"/>
    </source>
</evidence>
<dbReference type="AlphaFoldDB" id="A0AAF5I1X6"/>
<organism evidence="3 4">
    <name type="scientific">Strongyloides stercoralis</name>
    <name type="common">Threadworm</name>
    <dbReference type="NCBI Taxonomy" id="6248"/>
    <lineage>
        <taxon>Eukaryota</taxon>
        <taxon>Metazoa</taxon>
        <taxon>Ecdysozoa</taxon>
        <taxon>Nematoda</taxon>
        <taxon>Chromadorea</taxon>
        <taxon>Rhabditida</taxon>
        <taxon>Tylenchina</taxon>
        <taxon>Panagrolaimomorpha</taxon>
        <taxon>Strongyloidoidea</taxon>
        <taxon>Strongyloididae</taxon>
        <taxon>Strongyloides</taxon>
    </lineage>
</organism>
<protein>
    <submittedName>
        <fullName evidence="4">INO80 complex subunit E</fullName>
    </submittedName>
</protein>
<feature type="domain" description="INO80 complex subunit E N-terminal" evidence="2">
    <location>
        <begin position="168"/>
        <end position="213"/>
    </location>
</feature>
<name>A0AAF5I1X6_STRER</name>
<evidence type="ECO:0000256" key="1">
    <source>
        <dbReference type="SAM" id="Coils"/>
    </source>
</evidence>
<dbReference type="Proteomes" id="UP000035681">
    <property type="component" value="Unplaced"/>
</dbReference>
<proteinExistence type="predicted"/>
<feature type="coiled-coil region" evidence="1">
    <location>
        <begin position="185"/>
        <end position="212"/>
    </location>
</feature>
<evidence type="ECO:0000313" key="3">
    <source>
        <dbReference type="Proteomes" id="UP000035681"/>
    </source>
</evidence>
<dbReference type="InterPro" id="IPR056515">
    <property type="entry name" value="INO80E_N"/>
</dbReference>
<reference evidence="4" key="1">
    <citation type="submission" date="2024-02" db="UniProtKB">
        <authorList>
            <consortium name="WormBaseParasite"/>
        </authorList>
    </citation>
    <scope>IDENTIFICATION</scope>
</reference>
<accession>A0AAF5I1X6</accession>